<protein>
    <submittedName>
        <fullName evidence="1">Uncharacterized protein</fullName>
    </submittedName>
</protein>
<dbReference type="RefSeq" id="WP_322854375.1">
    <property type="nucleotide sequence ID" value="NZ_JAYDCJ010000003.1"/>
</dbReference>
<reference evidence="1 2" key="1">
    <citation type="submission" date="2023-12" db="EMBL/GenBank/DDBJ databases">
        <title>Marinobacter qingdaonensis sp. nov., isolated from the intertidal sediment of Qingdao, PR China.</title>
        <authorList>
            <person name="Li Y."/>
        </authorList>
    </citation>
    <scope>NUCLEOTIDE SEQUENCE [LARGE SCALE GENOMIC DNA]</scope>
    <source>
        <strain evidence="1 2">ASW11-75</strain>
    </source>
</reference>
<name>A0ABU5NVM3_9GAMM</name>
<proteinExistence type="predicted"/>
<keyword evidence="2" id="KW-1185">Reference proteome</keyword>
<dbReference type="EMBL" id="JAYDCJ010000003">
    <property type="protein sequence ID" value="MEA1079855.1"/>
    <property type="molecule type" value="Genomic_DNA"/>
</dbReference>
<gene>
    <name evidence="1" type="ORF">U5822_04210</name>
</gene>
<accession>A0ABU5NVM3</accession>
<sequence>MKDEQIPIMLTNQQITTIQDIILEKQYELATEQSDCEDSACSSRLRVKMSQITDLLMALNMALPESREQQTRAASHPAAQA</sequence>
<dbReference type="Proteomes" id="UP001305746">
    <property type="component" value="Unassembled WGS sequence"/>
</dbReference>
<comment type="caution">
    <text evidence="1">The sequence shown here is derived from an EMBL/GenBank/DDBJ whole genome shotgun (WGS) entry which is preliminary data.</text>
</comment>
<organism evidence="1 2">
    <name type="scientific">Marinobacter qingdaonensis</name>
    <dbReference type="NCBI Taxonomy" id="3108486"/>
    <lineage>
        <taxon>Bacteria</taxon>
        <taxon>Pseudomonadati</taxon>
        <taxon>Pseudomonadota</taxon>
        <taxon>Gammaproteobacteria</taxon>
        <taxon>Pseudomonadales</taxon>
        <taxon>Marinobacteraceae</taxon>
        <taxon>Marinobacter</taxon>
    </lineage>
</organism>
<evidence type="ECO:0000313" key="2">
    <source>
        <dbReference type="Proteomes" id="UP001305746"/>
    </source>
</evidence>
<evidence type="ECO:0000313" key="1">
    <source>
        <dbReference type="EMBL" id="MEA1079855.1"/>
    </source>
</evidence>